<dbReference type="AlphaFoldDB" id="A0A381PLT6"/>
<keyword evidence="4" id="KW-0210">Decarboxylase</keyword>
<dbReference type="PROSITE" id="PS00907">
    <property type="entry name" value="UROD_2"/>
    <property type="match status" value="1"/>
</dbReference>
<keyword evidence="5" id="KW-0456">Lyase</keyword>
<dbReference type="InterPro" id="IPR000257">
    <property type="entry name" value="Uroporphyrinogen_deCOase"/>
</dbReference>
<keyword evidence="6" id="KW-0627">Porphyrin biosynthesis</keyword>
<dbReference type="NCBIfam" id="TIGR01464">
    <property type="entry name" value="hemE"/>
    <property type="match status" value="1"/>
</dbReference>
<dbReference type="InterPro" id="IPR006361">
    <property type="entry name" value="Uroporphyrinogen_deCO2ase_HemE"/>
</dbReference>
<evidence type="ECO:0000256" key="4">
    <source>
        <dbReference type="ARBA" id="ARBA00022793"/>
    </source>
</evidence>
<evidence type="ECO:0000256" key="5">
    <source>
        <dbReference type="ARBA" id="ARBA00023239"/>
    </source>
</evidence>
<gene>
    <name evidence="8" type="ORF">METZ01_LOCUS20859</name>
</gene>
<reference evidence="8" key="1">
    <citation type="submission" date="2018-05" db="EMBL/GenBank/DDBJ databases">
        <authorList>
            <person name="Lanie J.A."/>
            <person name="Ng W.-L."/>
            <person name="Kazmierczak K.M."/>
            <person name="Andrzejewski T.M."/>
            <person name="Davidsen T.M."/>
            <person name="Wayne K.J."/>
            <person name="Tettelin H."/>
            <person name="Glass J.I."/>
            <person name="Rusch D."/>
            <person name="Podicherti R."/>
            <person name="Tsui H.-C.T."/>
            <person name="Winkler M.E."/>
        </authorList>
    </citation>
    <scope>NUCLEOTIDE SEQUENCE</scope>
</reference>
<dbReference type="CDD" id="cd00717">
    <property type="entry name" value="URO-D"/>
    <property type="match status" value="1"/>
</dbReference>
<dbReference type="EC" id="4.1.1.37" evidence="3"/>
<comment type="pathway">
    <text evidence="1">Porphyrin-containing compound metabolism; protoporphyrin-IX biosynthesis; coproporphyrinogen-III from 5-aminolevulinate: step 4/4.</text>
</comment>
<evidence type="ECO:0000256" key="6">
    <source>
        <dbReference type="ARBA" id="ARBA00023244"/>
    </source>
</evidence>
<dbReference type="GO" id="GO:0004853">
    <property type="term" value="F:uroporphyrinogen decarboxylase activity"/>
    <property type="evidence" value="ECO:0007669"/>
    <property type="project" value="UniProtKB-EC"/>
</dbReference>
<evidence type="ECO:0000256" key="3">
    <source>
        <dbReference type="ARBA" id="ARBA00012288"/>
    </source>
</evidence>
<dbReference type="EMBL" id="UINC01001027">
    <property type="protein sequence ID" value="SUZ68005.1"/>
    <property type="molecule type" value="Genomic_DNA"/>
</dbReference>
<dbReference type="GO" id="GO:0005829">
    <property type="term" value="C:cytosol"/>
    <property type="evidence" value="ECO:0007669"/>
    <property type="project" value="TreeGrafter"/>
</dbReference>
<evidence type="ECO:0000256" key="2">
    <source>
        <dbReference type="ARBA" id="ARBA00009935"/>
    </source>
</evidence>
<sequence>MPEYHALKGDTSSLEFFKNPVLAAKATLDAQRILGVDAAIMFADLLPVLEPMGLNLDYKPGLGPVFENPLRDQQAIEALTVVPAEEGCGYVVETLGRILDDLPKEVALIGFAGAPFTLACYAVEGKSSRNYAYVKRLMYDREELWQSLMDKLVDTVADYVRLQIASGAQAIQLFDSWVGCLSLADYERYVAPATRRLMRSIRGQVPIIYFGTGNAHLLDSMYATGPDLMALDWRVPLVATWDRLGSRAIQGNLDPIALCGHSSSMISQAQTLLREVGERPGHIFNLGHGIVPDTPVDNVKRLVDFVHEETVR</sequence>
<dbReference type="SUPFAM" id="SSF51726">
    <property type="entry name" value="UROD/MetE-like"/>
    <property type="match status" value="1"/>
</dbReference>
<organism evidence="8">
    <name type="scientific">marine metagenome</name>
    <dbReference type="NCBI Taxonomy" id="408172"/>
    <lineage>
        <taxon>unclassified sequences</taxon>
        <taxon>metagenomes</taxon>
        <taxon>ecological metagenomes</taxon>
    </lineage>
</organism>
<protein>
    <recommendedName>
        <fullName evidence="3">uroporphyrinogen decarboxylase</fullName>
        <ecNumber evidence="3">4.1.1.37</ecNumber>
    </recommendedName>
</protein>
<accession>A0A381PLT6</accession>
<dbReference type="PANTHER" id="PTHR21091:SF169">
    <property type="entry name" value="UROPORPHYRINOGEN DECARBOXYLASE"/>
    <property type="match status" value="1"/>
</dbReference>
<dbReference type="Pfam" id="PF01208">
    <property type="entry name" value="URO-D"/>
    <property type="match status" value="1"/>
</dbReference>
<feature type="domain" description="Uroporphyrinogen decarboxylase (URO-D)" evidence="7">
    <location>
        <begin position="109"/>
        <end position="125"/>
    </location>
</feature>
<comment type="similarity">
    <text evidence="2">Belongs to the uroporphyrinogen decarboxylase family.</text>
</comment>
<dbReference type="GO" id="GO:0006782">
    <property type="term" value="P:protoporphyrinogen IX biosynthetic process"/>
    <property type="evidence" value="ECO:0007669"/>
    <property type="project" value="UniProtKB-UniPathway"/>
</dbReference>
<dbReference type="UniPathway" id="UPA00251">
    <property type="reaction ID" value="UER00321"/>
</dbReference>
<evidence type="ECO:0000256" key="1">
    <source>
        <dbReference type="ARBA" id="ARBA00004804"/>
    </source>
</evidence>
<evidence type="ECO:0000313" key="8">
    <source>
        <dbReference type="EMBL" id="SUZ68005.1"/>
    </source>
</evidence>
<proteinExistence type="inferred from homology"/>
<dbReference type="InterPro" id="IPR038071">
    <property type="entry name" value="UROD/MetE-like_sf"/>
</dbReference>
<evidence type="ECO:0000259" key="7">
    <source>
        <dbReference type="PROSITE" id="PS00907"/>
    </source>
</evidence>
<dbReference type="PANTHER" id="PTHR21091">
    <property type="entry name" value="METHYLTETRAHYDROFOLATE:HOMOCYSTEINE METHYLTRANSFERASE RELATED"/>
    <property type="match status" value="1"/>
</dbReference>
<name>A0A381PLT6_9ZZZZ</name>
<dbReference type="Gene3D" id="3.20.20.210">
    <property type="match status" value="1"/>
</dbReference>